<accession>A0A846ZEH2</accession>
<evidence type="ECO:0000313" key="8">
    <source>
        <dbReference type="EMBL" id="NKZ18474.1"/>
    </source>
</evidence>
<dbReference type="GO" id="GO:0000976">
    <property type="term" value="F:transcription cis-regulatory region binding"/>
    <property type="evidence" value="ECO:0007669"/>
    <property type="project" value="TreeGrafter"/>
</dbReference>
<dbReference type="SMART" id="SM00354">
    <property type="entry name" value="HTH_LACI"/>
    <property type="match status" value="1"/>
</dbReference>
<dbReference type="Pfam" id="PF00356">
    <property type="entry name" value="LacI"/>
    <property type="match status" value="1"/>
</dbReference>
<dbReference type="CDD" id="cd01392">
    <property type="entry name" value="HTH_LacI"/>
    <property type="match status" value="1"/>
</dbReference>
<dbReference type="AlphaFoldDB" id="A0A846ZEH2"/>
<evidence type="ECO:0000256" key="1">
    <source>
        <dbReference type="ARBA" id="ARBA00022491"/>
    </source>
</evidence>
<evidence type="ECO:0000313" key="7">
    <source>
        <dbReference type="EMBL" id="MCT8388999.1"/>
    </source>
</evidence>
<dbReference type="CDD" id="cd06291">
    <property type="entry name" value="PBP1_Qymf-like"/>
    <property type="match status" value="1"/>
</dbReference>
<evidence type="ECO:0000259" key="6">
    <source>
        <dbReference type="PROSITE" id="PS50943"/>
    </source>
</evidence>
<name>A0A846ZEH2_9LACO</name>
<organism evidence="8 9">
    <name type="scientific">Leuconostoc holzapfelii</name>
    <dbReference type="NCBI Taxonomy" id="434464"/>
    <lineage>
        <taxon>Bacteria</taxon>
        <taxon>Bacillati</taxon>
        <taxon>Bacillota</taxon>
        <taxon>Bacilli</taxon>
        <taxon>Lactobacillales</taxon>
        <taxon>Lactobacillaceae</taxon>
        <taxon>Leuconostoc</taxon>
    </lineage>
</organism>
<evidence type="ECO:0000313" key="9">
    <source>
        <dbReference type="Proteomes" id="UP000590460"/>
    </source>
</evidence>
<proteinExistence type="predicted"/>
<protein>
    <submittedName>
        <fullName evidence="8">LacI family transcriptional regulator</fullName>
    </submittedName>
</protein>
<dbReference type="EMBL" id="QVOV01000005">
    <property type="protein sequence ID" value="MCT8388999.1"/>
    <property type="molecule type" value="Genomic_DNA"/>
</dbReference>
<comment type="caution">
    <text evidence="8">The sequence shown here is derived from an EMBL/GenBank/DDBJ whole genome shotgun (WGS) entry which is preliminary data.</text>
</comment>
<keyword evidence="10" id="KW-1185">Reference proteome</keyword>
<dbReference type="Proteomes" id="UP000590460">
    <property type="component" value="Unassembled WGS sequence"/>
</dbReference>
<evidence type="ECO:0000256" key="2">
    <source>
        <dbReference type="ARBA" id="ARBA00023015"/>
    </source>
</evidence>
<dbReference type="PROSITE" id="PS50943">
    <property type="entry name" value="HTH_CROC1"/>
    <property type="match status" value="1"/>
</dbReference>
<dbReference type="PRINTS" id="PR00036">
    <property type="entry name" value="HTHLACI"/>
</dbReference>
<dbReference type="Proteomes" id="UP001525857">
    <property type="component" value="Unassembled WGS sequence"/>
</dbReference>
<evidence type="ECO:0000256" key="3">
    <source>
        <dbReference type="ARBA" id="ARBA00023125"/>
    </source>
</evidence>
<dbReference type="Gene3D" id="3.40.50.2300">
    <property type="match status" value="2"/>
</dbReference>
<dbReference type="SUPFAM" id="SSF53822">
    <property type="entry name" value="Periplasmic binding protein-like I"/>
    <property type="match status" value="1"/>
</dbReference>
<dbReference type="Gene3D" id="1.10.260.40">
    <property type="entry name" value="lambda repressor-like DNA-binding domains"/>
    <property type="match status" value="1"/>
</dbReference>
<feature type="domain" description="HTH lacI-type" evidence="5">
    <location>
        <begin position="16"/>
        <end position="70"/>
    </location>
</feature>
<keyword evidence="2" id="KW-0805">Transcription regulation</keyword>
<dbReference type="PROSITE" id="PS50932">
    <property type="entry name" value="HTH_LACI_2"/>
    <property type="match status" value="1"/>
</dbReference>
<gene>
    <name evidence="7" type="ORF">D0501_02675</name>
    <name evidence="8" type="ORF">HF966_04720</name>
</gene>
<sequence>MNRKESTEPRVDKLGYTLKDVAERAGVSLTTVSRVINKRGYFSEQTESRIYAAMQALNYQPNSVARSLSGKKTKLIGVILTNTQNPFNAELLEKIEAELFERSYKVIIANSLDNPEKERAYISMLQSNQVDGLITASHNMIIDAYHDLNLPVVSLDRYFGPHIPTVSSDNFSGGQLAAQNLIAGGAKRLLVFSGEIHDTNPTVDRTNGFMAASQKNGLTPIVQVMPSDATVNFRKMLIHQAITEQQPDGIMATDDTTALLVLEALRTMNLPVPQDVQVVGYDGSAFILQSFPELSTVVQPIADLAKTLVEALLTKIDQPERLQERQYMFPVTFHRGTTTK</sequence>
<dbReference type="PANTHER" id="PTHR30146:SF95">
    <property type="entry name" value="RIBOSE OPERON REPRESSOR"/>
    <property type="match status" value="1"/>
</dbReference>
<keyword evidence="4" id="KW-0804">Transcription</keyword>
<dbReference type="InterPro" id="IPR010982">
    <property type="entry name" value="Lambda_DNA-bd_dom_sf"/>
</dbReference>
<dbReference type="Pfam" id="PF13377">
    <property type="entry name" value="Peripla_BP_3"/>
    <property type="match status" value="1"/>
</dbReference>
<dbReference type="InterPro" id="IPR001387">
    <property type="entry name" value="Cro/C1-type_HTH"/>
</dbReference>
<dbReference type="InterPro" id="IPR000843">
    <property type="entry name" value="HTH_LacI"/>
</dbReference>
<keyword evidence="3" id="KW-0238">DNA-binding</keyword>
<reference evidence="8 9" key="2">
    <citation type="submission" date="2020-04" db="EMBL/GenBank/DDBJ databases">
        <title>MicrobeNet Type strains.</title>
        <authorList>
            <person name="Nicholson A.C."/>
        </authorList>
    </citation>
    <scope>NUCLEOTIDE SEQUENCE [LARGE SCALE GENOMIC DNA]</scope>
    <source>
        <strain evidence="8 9">CCUG 54536</strain>
    </source>
</reference>
<dbReference type="PANTHER" id="PTHR30146">
    <property type="entry name" value="LACI-RELATED TRANSCRIPTIONAL REPRESSOR"/>
    <property type="match status" value="1"/>
</dbReference>
<feature type="domain" description="HTH cro/C1-type" evidence="6">
    <location>
        <begin position="13"/>
        <end position="60"/>
    </location>
</feature>
<reference evidence="7 10" key="1">
    <citation type="submission" date="2018-08" db="EMBL/GenBank/DDBJ databases">
        <title>Draft genome sequences of Leuconostoc spp. and Weissella spp. with biocontrol potential.</title>
        <authorList>
            <person name="Lo R."/>
            <person name="Ho V.T.T."/>
            <person name="Turner M.S."/>
        </authorList>
    </citation>
    <scope>NUCLEOTIDE SEQUENCE [LARGE SCALE GENOMIC DNA]</scope>
    <source>
        <strain evidence="7 10">733</strain>
    </source>
</reference>
<keyword evidence="1" id="KW-0678">Repressor</keyword>
<dbReference type="InterPro" id="IPR028082">
    <property type="entry name" value="Peripla_BP_I"/>
</dbReference>
<evidence type="ECO:0000256" key="4">
    <source>
        <dbReference type="ARBA" id="ARBA00023163"/>
    </source>
</evidence>
<dbReference type="GO" id="GO:0003700">
    <property type="term" value="F:DNA-binding transcription factor activity"/>
    <property type="evidence" value="ECO:0007669"/>
    <property type="project" value="TreeGrafter"/>
</dbReference>
<dbReference type="PROSITE" id="PS00356">
    <property type="entry name" value="HTH_LACI_1"/>
    <property type="match status" value="1"/>
</dbReference>
<evidence type="ECO:0000259" key="5">
    <source>
        <dbReference type="PROSITE" id="PS50932"/>
    </source>
</evidence>
<evidence type="ECO:0000313" key="10">
    <source>
        <dbReference type="Proteomes" id="UP001525857"/>
    </source>
</evidence>
<dbReference type="EMBL" id="JAAXPO010000004">
    <property type="protein sequence ID" value="NKZ18474.1"/>
    <property type="molecule type" value="Genomic_DNA"/>
</dbReference>
<dbReference type="InterPro" id="IPR046335">
    <property type="entry name" value="LacI/GalR-like_sensor"/>
</dbReference>
<dbReference type="SUPFAM" id="SSF47413">
    <property type="entry name" value="lambda repressor-like DNA-binding domains"/>
    <property type="match status" value="1"/>
</dbReference>